<evidence type="ECO:0000313" key="4">
    <source>
        <dbReference type="Proteomes" id="UP000305778"/>
    </source>
</evidence>
<feature type="region of interest" description="Disordered" evidence="1">
    <location>
        <begin position="59"/>
        <end position="88"/>
    </location>
</feature>
<keyword evidence="2" id="KW-1133">Transmembrane helix</keyword>
<keyword evidence="2" id="KW-0472">Membrane</keyword>
<name>A0A4U0S7Q4_9ACTN</name>
<feature type="compositionally biased region" description="Low complexity" evidence="1">
    <location>
        <begin position="69"/>
        <end position="81"/>
    </location>
</feature>
<sequence>MGPVNATFSMAAAHLVPLAQELDQNKVTPGLLGFVIFALIGSALWLLMKNMTKQFGKVDFEEAPDPDADPGTGPAPEPAAAKTSHSGE</sequence>
<keyword evidence="2" id="KW-0812">Transmembrane</keyword>
<keyword evidence="4" id="KW-1185">Reference proteome</keyword>
<dbReference type="EMBL" id="SUMC01000055">
    <property type="protein sequence ID" value="TKA03211.1"/>
    <property type="molecule type" value="Genomic_DNA"/>
</dbReference>
<dbReference type="OrthoDB" id="3830620at2"/>
<gene>
    <name evidence="3" type="ORF">FCI23_36775</name>
</gene>
<protein>
    <submittedName>
        <fullName evidence="3">Uncharacterized protein</fullName>
    </submittedName>
</protein>
<accession>A0A4U0S7Q4</accession>
<dbReference type="Proteomes" id="UP000305778">
    <property type="component" value="Unassembled WGS sequence"/>
</dbReference>
<comment type="caution">
    <text evidence="3">The sequence shown here is derived from an EMBL/GenBank/DDBJ whole genome shotgun (WGS) entry which is preliminary data.</text>
</comment>
<dbReference type="RefSeq" id="WP_136728518.1">
    <property type="nucleotide sequence ID" value="NZ_SUMC01000055.1"/>
</dbReference>
<evidence type="ECO:0000256" key="2">
    <source>
        <dbReference type="SAM" id="Phobius"/>
    </source>
</evidence>
<evidence type="ECO:0000256" key="1">
    <source>
        <dbReference type="SAM" id="MobiDB-lite"/>
    </source>
</evidence>
<reference evidence="3 4" key="1">
    <citation type="submission" date="2019-04" db="EMBL/GenBank/DDBJ databases">
        <title>Streptomyces oryziradicis sp. nov., a novel actinomycete isolated from rhizosphere soil of rice (Oryza sativa L.).</title>
        <authorList>
            <person name="Li C."/>
        </authorList>
    </citation>
    <scope>NUCLEOTIDE SEQUENCE [LARGE SCALE GENOMIC DNA]</scope>
    <source>
        <strain evidence="3 4">NEAU-C40</strain>
    </source>
</reference>
<dbReference type="AlphaFoldDB" id="A0A4U0S7Q4"/>
<proteinExistence type="predicted"/>
<organism evidence="3 4">
    <name type="scientific">Actinacidiphila oryziradicis</name>
    <dbReference type="NCBI Taxonomy" id="2571141"/>
    <lineage>
        <taxon>Bacteria</taxon>
        <taxon>Bacillati</taxon>
        <taxon>Actinomycetota</taxon>
        <taxon>Actinomycetes</taxon>
        <taxon>Kitasatosporales</taxon>
        <taxon>Streptomycetaceae</taxon>
        <taxon>Actinacidiphila</taxon>
    </lineage>
</organism>
<feature type="transmembrane region" description="Helical" evidence="2">
    <location>
        <begin position="27"/>
        <end position="47"/>
    </location>
</feature>
<evidence type="ECO:0000313" key="3">
    <source>
        <dbReference type="EMBL" id="TKA03211.1"/>
    </source>
</evidence>